<dbReference type="Proteomes" id="UP000573599">
    <property type="component" value="Unassembled WGS sequence"/>
</dbReference>
<dbReference type="RefSeq" id="WP_179421691.1">
    <property type="nucleotide sequence ID" value="NZ_JACCAB010000001.1"/>
</dbReference>
<accession>A0A852WQ14</accession>
<organism evidence="4 5">
    <name type="scientific">Pedococcus badiiscoriae</name>
    <dbReference type="NCBI Taxonomy" id="642776"/>
    <lineage>
        <taxon>Bacteria</taxon>
        <taxon>Bacillati</taxon>
        <taxon>Actinomycetota</taxon>
        <taxon>Actinomycetes</taxon>
        <taxon>Micrococcales</taxon>
        <taxon>Intrasporangiaceae</taxon>
        <taxon>Pedococcus</taxon>
    </lineage>
</organism>
<dbReference type="PROSITE" id="PS00583">
    <property type="entry name" value="PFKB_KINASES_1"/>
    <property type="match status" value="1"/>
</dbReference>
<dbReference type="InterPro" id="IPR029056">
    <property type="entry name" value="Ribokinase-like"/>
</dbReference>
<keyword evidence="2 4" id="KW-0418">Kinase</keyword>
<dbReference type="InterPro" id="IPR011611">
    <property type="entry name" value="PfkB_dom"/>
</dbReference>
<evidence type="ECO:0000313" key="4">
    <source>
        <dbReference type="EMBL" id="NYG07332.1"/>
    </source>
</evidence>
<dbReference type="Pfam" id="PF00294">
    <property type="entry name" value="PfkB"/>
    <property type="match status" value="1"/>
</dbReference>
<dbReference type="AlphaFoldDB" id="A0A852WQ14"/>
<name>A0A852WQ14_9MICO</name>
<keyword evidence="5" id="KW-1185">Reference proteome</keyword>
<feature type="domain" description="Carbohydrate kinase PfkB" evidence="3">
    <location>
        <begin position="16"/>
        <end position="260"/>
    </location>
</feature>
<gene>
    <name evidence="4" type="ORF">BJ986_001819</name>
</gene>
<dbReference type="EC" id="2.7.1.-" evidence="4"/>
<protein>
    <submittedName>
        <fullName evidence="4">Fructoselysine 6-kinase</fullName>
        <ecNumber evidence="4">2.7.1.-</ecNumber>
    </submittedName>
</protein>
<dbReference type="PANTHER" id="PTHR10584:SF166">
    <property type="entry name" value="RIBOKINASE"/>
    <property type="match status" value="1"/>
</dbReference>
<keyword evidence="1 4" id="KW-0808">Transferase</keyword>
<sequence length="284" mass="29089">MNVTLLTLGDNVVDRYLERGVLYPGGNAVNVAVHGRRCGAGAAYIGAVGTDLAGRTVLDALVAEGVDTSMLRVVEGPNASADVRVVDGNRVFDHGDPGVSRFVLTPADFAAVAAATVVHTGECSMVEDQLGDISAAAPRLSFDFSERPRAYIAEYAPLVDIAIRSLPFASVDEAVHEARRIQDLGPGLVAVTMGAGGAVALQGEHVVYAQAPATPVVDTLGAGDAFIGRLLAGLIGDMPLATLLGAATAYASSTCATFGAFGYETSLEGLTAPLNPIHKGVDLT</sequence>
<comment type="caution">
    <text evidence="4">The sequence shown here is derived from an EMBL/GenBank/DDBJ whole genome shotgun (WGS) entry which is preliminary data.</text>
</comment>
<dbReference type="SUPFAM" id="SSF53613">
    <property type="entry name" value="Ribokinase-like"/>
    <property type="match status" value="1"/>
</dbReference>
<evidence type="ECO:0000313" key="5">
    <source>
        <dbReference type="Proteomes" id="UP000573599"/>
    </source>
</evidence>
<dbReference type="GO" id="GO:0005829">
    <property type="term" value="C:cytosol"/>
    <property type="evidence" value="ECO:0007669"/>
    <property type="project" value="TreeGrafter"/>
</dbReference>
<evidence type="ECO:0000256" key="1">
    <source>
        <dbReference type="ARBA" id="ARBA00022679"/>
    </source>
</evidence>
<dbReference type="InterPro" id="IPR002173">
    <property type="entry name" value="Carboh/pur_kinase_PfkB_CS"/>
</dbReference>
<reference evidence="4 5" key="1">
    <citation type="submission" date="2020-07" db="EMBL/GenBank/DDBJ databases">
        <title>Sequencing the genomes of 1000 actinobacteria strains.</title>
        <authorList>
            <person name="Klenk H.-P."/>
        </authorList>
    </citation>
    <scope>NUCLEOTIDE SEQUENCE [LARGE SCALE GENOMIC DNA]</scope>
    <source>
        <strain evidence="4 5">DSM 23987</strain>
    </source>
</reference>
<dbReference type="PANTHER" id="PTHR10584">
    <property type="entry name" value="SUGAR KINASE"/>
    <property type="match status" value="1"/>
</dbReference>
<dbReference type="Gene3D" id="3.40.1190.20">
    <property type="match status" value="1"/>
</dbReference>
<dbReference type="EMBL" id="JACCAB010000001">
    <property type="protein sequence ID" value="NYG07332.1"/>
    <property type="molecule type" value="Genomic_DNA"/>
</dbReference>
<proteinExistence type="predicted"/>
<dbReference type="GO" id="GO:0016301">
    <property type="term" value="F:kinase activity"/>
    <property type="evidence" value="ECO:0007669"/>
    <property type="project" value="UniProtKB-KW"/>
</dbReference>
<evidence type="ECO:0000256" key="2">
    <source>
        <dbReference type="ARBA" id="ARBA00022777"/>
    </source>
</evidence>
<evidence type="ECO:0000259" key="3">
    <source>
        <dbReference type="Pfam" id="PF00294"/>
    </source>
</evidence>